<accession>A0A1K0IRH0</accession>
<gene>
    <name evidence="2" type="ORF">CNECB9_560037</name>
</gene>
<sequence>MSAKWKERRTRELQNVSKRKTEQRAMAIANAQAIDGMVRNVGPDPNSKAGGGARVVFNMSNETIPKFCADSTGSGAKAYLNAYEIAAARRIGGKPKGVSKRRQMVDDAVSKITKVPKEDMYFGAVEMGGSGVRFYGDYCLVLKVARDEECVLDRNSFDIARPPLAPNGTLSAAHMERAVESISGTWGTDLGHMLVVKAFQCVPVSSRRLTLGQVSTVVLNDEDYVEVVRNGSFNASDIDEVRTSATESARQAAIGDRASRGPNPTLVEMLWRERRLEAEIALEKMNLNVRVVTAPGRIR</sequence>
<name>A0A1K0IRH0_CUPNE</name>
<evidence type="ECO:0000313" key="2">
    <source>
        <dbReference type="EMBL" id="SCU98922.1"/>
    </source>
</evidence>
<feature type="region of interest" description="Disordered" evidence="1">
    <location>
        <begin position="1"/>
        <end position="21"/>
    </location>
</feature>
<protein>
    <submittedName>
        <fullName evidence="2">Uncharacterized protein</fullName>
    </submittedName>
</protein>
<dbReference type="EMBL" id="FMSH01000503">
    <property type="protein sequence ID" value="SCU98922.1"/>
    <property type="molecule type" value="Genomic_DNA"/>
</dbReference>
<proteinExistence type="predicted"/>
<organism evidence="2">
    <name type="scientific">Cupriavidus necator</name>
    <name type="common">Alcaligenes eutrophus</name>
    <name type="synonym">Ralstonia eutropha</name>
    <dbReference type="NCBI Taxonomy" id="106590"/>
    <lineage>
        <taxon>Bacteria</taxon>
        <taxon>Pseudomonadati</taxon>
        <taxon>Pseudomonadota</taxon>
        <taxon>Betaproteobacteria</taxon>
        <taxon>Burkholderiales</taxon>
        <taxon>Burkholderiaceae</taxon>
        <taxon>Cupriavidus</taxon>
    </lineage>
</organism>
<dbReference type="AlphaFoldDB" id="A0A1K0IRH0"/>
<evidence type="ECO:0000256" key="1">
    <source>
        <dbReference type="SAM" id="MobiDB-lite"/>
    </source>
</evidence>
<dbReference type="RefSeq" id="WP_340530216.1">
    <property type="nucleotide sequence ID" value="NZ_FMSH01000503.1"/>
</dbReference>
<reference evidence="2" key="1">
    <citation type="submission" date="2016-09" db="EMBL/GenBank/DDBJ databases">
        <authorList>
            <person name="Capua I."/>
            <person name="De Benedictis P."/>
            <person name="Joannis T."/>
            <person name="Lombin L.H."/>
            <person name="Cattoli G."/>
        </authorList>
    </citation>
    <scope>NUCLEOTIDE SEQUENCE</scope>
    <source>
        <strain evidence="2">B9</strain>
    </source>
</reference>